<evidence type="ECO:0000313" key="3">
    <source>
        <dbReference type="Proteomes" id="UP000005877"/>
    </source>
</evidence>
<dbReference type="EMBL" id="CP003117">
    <property type="protein sequence ID" value="AET64943.1"/>
    <property type="molecule type" value="Genomic_DNA"/>
</dbReference>
<evidence type="ECO:0000256" key="1">
    <source>
        <dbReference type="SAM" id="Phobius"/>
    </source>
</evidence>
<dbReference type="HOGENOM" id="CLU_2191025_0_0_2"/>
<dbReference type="Proteomes" id="UP000005877">
    <property type="component" value="Chromosome"/>
</dbReference>
<keyword evidence="1" id="KW-0812">Transmembrane</keyword>
<dbReference type="AlphaFoldDB" id="G7WPA2"/>
<reference evidence="2 3" key="1">
    <citation type="journal article" date="2012" name="PLoS ONE">
        <title>The genome characteristics and predicted function of methyl-group oxidation pathway in the obligate aceticlastic methanogens, Methanosaeta spp.</title>
        <authorList>
            <person name="Zhu J."/>
            <person name="Zheng H."/>
            <person name="Ai G."/>
            <person name="Zhang G."/>
            <person name="Liu D."/>
            <person name="Liu X."/>
            <person name="Dong X."/>
        </authorList>
    </citation>
    <scope>NUCLEOTIDE SEQUENCE [LARGE SCALE GENOMIC DNA]</scope>
    <source>
        <strain evidence="2 3">6Ac</strain>
    </source>
</reference>
<proteinExistence type="predicted"/>
<evidence type="ECO:0000313" key="2">
    <source>
        <dbReference type="EMBL" id="AET64943.1"/>
    </source>
</evidence>
<keyword evidence="3" id="KW-1185">Reference proteome</keyword>
<name>G7WPA2_METH6</name>
<keyword evidence="1" id="KW-0472">Membrane</keyword>
<protein>
    <submittedName>
        <fullName evidence="2">Uncharacterized protein</fullName>
    </submittedName>
</protein>
<feature type="transmembrane region" description="Helical" evidence="1">
    <location>
        <begin position="22"/>
        <end position="43"/>
    </location>
</feature>
<keyword evidence="1" id="KW-1133">Transmembrane helix</keyword>
<sequence>MLNQSTPLDQGPIIFGLQIKTLIPPMVGSFFGVILAFAVNYAYQSHINHKDKIKYKNIIRSEIELCIAALEQDRVQLLPVDRWASAVNSGALSLFEVEVELESLSEDS</sequence>
<dbReference type="KEGG" id="mhi:Mhar_1583"/>
<accession>G7WPA2</accession>
<gene>
    <name evidence="2" type="ordered locus">Mhar_1583</name>
</gene>
<dbReference type="STRING" id="1110509.Mhar_1583"/>
<organism evidence="2 3">
    <name type="scientific">Methanothrix harundinacea (strain 6Ac)</name>
    <name type="common">Methanosaeta harundinacea</name>
    <dbReference type="NCBI Taxonomy" id="1110509"/>
    <lineage>
        <taxon>Archaea</taxon>
        <taxon>Methanobacteriati</taxon>
        <taxon>Methanobacteriota</taxon>
        <taxon>Stenosarchaea group</taxon>
        <taxon>Methanomicrobia</taxon>
        <taxon>Methanotrichales</taxon>
        <taxon>Methanotrichaceae</taxon>
        <taxon>Methanothrix</taxon>
    </lineage>
</organism>